<gene>
    <name evidence="2" type="ORF">HAX54_007182</name>
</gene>
<keyword evidence="3" id="KW-1185">Reference proteome</keyword>
<evidence type="ECO:0000313" key="3">
    <source>
        <dbReference type="Proteomes" id="UP000823775"/>
    </source>
</evidence>
<feature type="region of interest" description="Disordered" evidence="1">
    <location>
        <begin position="206"/>
        <end position="227"/>
    </location>
</feature>
<accession>A0ABS8WZH9</accession>
<reference evidence="2 3" key="1">
    <citation type="journal article" date="2021" name="BMC Genomics">
        <title>Datura genome reveals duplications of psychoactive alkaloid biosynthetic genes and high mutation rate following tissue culture.</title>
        <authorList>
            <person name="Rajewski A."/>
            <person name="Carter-House D."/>
            <person name="Stajich J."/>
            <person name="Litt A."/>
        </authorList>
    </citation>
    <scope>NUCLEOTIDE SEQUENCE [LARGE SCALE GENOMIC DNA]</scope>
    <source>
        <strain evidence="2">AR-01</strain>
    </source>
</reference>
<proteinExistence type="predicted"/>
<evidence type="ECO:0000256" key="1">
    <source>
        <dbReference type="SAM" id="MobiDB-lite"/>
    </source>
</evidence>
<sequence>MDRFVRICLELNLLDLQYWDNFFMVANELVGVCQPEQNTTTVGTQWWFAGGSSMETARFGDSGDLAVVVLAGTRVVGGGSAKLRVRGKKRGRAEGYGDGSICLVGGFDRSSGEGDVATVRMKGVRQLLVVSDQRRGKKGRVVRMNSSEFADRSKTQLLLARNGGSSMEMARLGDSGGSSMEMASLGDSGDLVVVVLSGTRVAGRGSAKLQVSGKKREREEGDGDGSVCLVEGFGQSSGEGDVTTMRVKGLRQLLVISDRKRGTKGRCVR</sequence>
<dbReference type="Proteomes" id="UP000823775">
    <property type="component" value="Unassembled WGS sequence"/>
</dbReference>
<protein>
    <submittedName>
        <fullName evidence="2">Uncharacterized protein</fullName>
    </submittedName>
</protein>
<comment type="caution">
    <text evidence="2">The sequence shown here is derived from an EMBL/GenBank/DDBJ whole genome shotgun (WGS) entry which is preliminary data.</text>
</comment>
<organism evidence="2 3">
    <name type="scientific">Datura stramonium</name>
    <name type="common">Jimsonweed</name>
    <name type="synonym">Common thornapple</name>
    <dbReference type="NCBI Taxonomy" id="4076"/>
    <lineage>
        <taxon>Eukaryota</taxon>
        <taxon>Viridiplantae</taxon>
        <taxon>Streptophyta</taxon>
        <taxon>Embryophyta</taxon>
        <taxon>Tracheophyta</taxon>
        <taxon>Spermatophyta</taxon>
        <taxon>Magnoliopsida</taxon>
        <taxon>eudicotyledons</taxon>
        <taxon>Gunneridae</taxon>
        <taxon>Pentapetalae</taxon>
        <taxon>asterids</taxon>
        <taxon>lamiids</taxon>
        <taxon>Solanales</taxon>
        <taxon>Solanaceae</taxon>
        <taxon>Solanoideae</taxon>
        <taxon>Datureae</taxon>
        <taxon>Datura</taxon>
    </lineage>
</organism>
<feature type="non-terminal residue" evidence="2">
    <location>
        <position position="269"/>
    </location>
</feature>
<dbReference type="EMBL" id="JACEIK010013686">
    <property type="protein sequence ID" value="MCE3216623.1"/>
    <property type="molecule type" value="Genomic_DNA"/>
</dbReference>
<name>A0ABS8WZH9_DATST</name>
<evidence type="ECO:0000313" key="2">
    <source>
        <dbReference type="EMBL" id="MCE3216623.1"/>
    </source>
</evidence>